<proteinExistence type="inferred from homology"/>
<dbReference type="RefSeq" id="WP_160914949.1">
    <property type="nucleotide sequence ID" value="NZ_WMEZ01000003.1"/>
</dbReference>
<accession>A0A845E722</accession>
<comment type="caution">
    <text evidence="4">The sequence shown here is derived from an EMBL/GenBank/DDBJ whole genome shotgun (WGS) entry which is preliminary data.</text>
</comment>
<organism evidence="4 5">
    <name type="scientific">Halobacillus litoralis</name>
    <dbReference type="NCBI Taxonomy" id="45668"/>
    <lineage>
        <taxon>Bacteria</taxon>
        <taxon>Bacillati</taxon>
        <taxon>Bacillota</taxon>
        <taxon>Bacilli</taxon>
        <taxon>Bacillales</taxon>
        <taxon>Bacillaceae</taxon>
        <taxon>Halobacillus</taxon>
    </lineage>
</organism>
<dbReference type="PRINTS" id="PR00081">
    <property type="entry name" value="GDHRDH"/>
</dbReference>
<dbReference type="GO" id="GO:0016491">
    <property type="term" value="F:oxidoreductase activity"/>
    <property type="evidence" value="ECO:0007669"/>
    <property type="project" value="UniProtKB-KW"/>
</dbReference>
<dbReference type="PANTHER" id="PTHR44169:SF6">
    <property type="entry name" value="NADPH-DEPENDENT 1-ACYLDIHYDROXYACETONE PHOSPHATE REDUCTASE"/>
    <property type="match status" value="1"/>
</dbReference>
<dbReference type="EMBL" id="WMEZ01000003">
    <property type="protein sequence ID" value="MYL49966.1"/>
    <property type="molecule type" value="Genomic_DNA"/>
</dbReference>
<dbReference type="Proteomes" id="UP000447393">
    <property type="component" value="Unassembled WGS sequence"/>
</dbReference>
<dbReference type="OrthoDB" id="9775296at2"/>
<keyword evidence="2" id="KW-0560">Oxidoreductase</keyword>
<dbReference type="InterPro" id="IPR002347">
    <property type="entry name" value="SDR_fam"/>
</dbReference>
<dbReference type="Pfam" id="PF00106">
    <property type="entry name" value="adh_short"/>
    <property type="match status" value="1"/>
</dbReference>
<gene>
    <name evidence="4" type="ORF">GLV98_10740</name>
</gene>
<dbReference type="InterPro" id="IPR036291">
    <property type="entry name" value="NAD(P)-bd_dom_sf"/>
</dbReference>
<evidence type="ECO:0000313" key="4">
    <source>
        <dbReference type="EMBL" id="MYL49966.1"/>
    </source>
</evidence>
<sequence length="278" mass="30868">MKNKDKGVVLITGASSGMGMATAELLLKEGYIVYGAARRLEKMKGLESKGARILAMDVTDEQSMVDGVNQIIKEEGRIDVLFNNAGYGSYGAVEDVPLEEAKRQFDVNLFGLSRMTQLVLPHMRKQKSGKIINNSSMGGRIFTPMGAWYHASKHALEGYSDCLRLEVAPFGIDVVVIQPGSIESEWTGIMLENLRKTSGTSAYKDMTRAFMKMTKNMTGAASSPKVIAETVKKAIEAKKPKTRYAAGKYAKPYMFLRKVVPDRMFDRIFHSMMRKQKG</sequence>
<dbReference type="NCBIfam" id="NF004826">
    <property type="entry name" value="PRK06182.1"/>
    <property type="match status" value="1"/>
</dbReference>
<comment type="similarity">
    <text evidence="1 3">Belongs to the short-chain dehydrogenases/reductases (SDR) family.</text>
</comment>
<name>A0A845E722_9BACI</name>
<dbReference type="PANTHER" id="PTHR44169">
    <property type="entry name" value="NADPH-DEPENDENT 1-ACYLDIHYDROXYACETONE PHOSPHATE REDUCTASE"/>
    <property type="match status" value="1"/>
</dbReference>
<dbReference type="PRINTS" id="PR00080">
    <property type="entry name" value="SDRFAMILY"/>
</dbReference>
<evidence type="ECO:0000256" key="2">
    <source>
        <dbReference type="ARBA" id="ARBA00023002"/>
    </source>
</evidence>
<reference evidence="4 5" key="1">
    <citation type="submission" date="2019-11" db="EMBL/GenBank/DDBJ databases">
        <title>Genome sequences of 17 halophilic strains isolated from different environments.</title>
        <authorList>
            <person name="Furrow R.E."/>
        </authorList>
    </citation>
    <scope>NUCLEOTIDE SEQUENCE [LARGE SCALE GENOMIC DNA]</scope>
    <source>
        <strain evidence="4 5">22505_10_Sand</strain>
    </source>
</reference>
<evidence type="ECO:0000256" key="1">
    <source>
        <dbReference type="ARBA" id="ARBA00006484"/>
    </source>
</evidence>
<dbReference type="AlphaFoldDB" id="A0A845E722"/>
<evidence type="ECO:0000313" key="5">
    <source>
        <dbReference type="Proteomes" id="UP000447393"/>
    </source>
</evidence>
<protein>
    <submittedName>
        <fullName evidence="4">SDR family NAD(P)-dependent oxidoreductase</fullName>
    </submittedName>
</protein>
<dbReference type="CDD" id="cd05374">
    <property type="entry name" value="17beta-HSD-like_SDR_c"/>
    <property type="match status" value="1"/>
</dbReference>
<dbReference type="Gene3D" id="3.40.50.720">
    <property type="entry name" value="NAD(P)-binding Rossmann-like Domain"/>
    <property type="match status" value="1"/>
</dbReference>
<dbReference type="SUPFAM" id="SSF51735">
    <property type="entry name" value="NAD(P)-binding Rossmann-fold domains"/>
    <property type="match status" value="1"/>
</dbReference>
<evidence type="ECO:0000256" key="3">
    <source>
        <dbReference type="RuleBase" id="RU000363"/>
    </source>
</evidence>